<dbReference type="AlphaFoldDB" id="A0A915AXA5"/>
<dbReference type="InterPro" id="IPR029033">
    <property type="entry name" value="His_PPase_superfam"/>
</dbReference>
<dbReference type="GO" id="GO:0016791">
    <property type="term" value="F:phosphatase activity"/>
    <property type="evidence" value="ECO:0007669"/>
    <property type="project" value="UniProtKB-ARBA"/>
</dbReference>
<protein>
    <submittedName>
        <fullName evidence="3 4">SHSP domain-containing protein</fullName>
    </submittedName>
</protein>
<dbReference type="WBParaSite" id="PgR019_g018_t04">
    <property type="protein sequence ID" value="PgR019_g018_t04"/>
    <property type="gene ID" value="PgR019_g018"/>
</dbReference>
<proteinExistence type="predicted"/>
<evidence type="ECO:0000313" key="4">
    <source>
        <dbReference type="WBParaSite" id="PgR019_g018_t04"/>
    </source>
</evidence>
<dbReference type="WBParaSite" id="PgR019_g018_t03">
    <property type="protein sequence ID" value="PgR019_g018_t03"/>
    <property type="gene ID" value="PgR019_g018"/>
</dbReference>
<keyword evidence="2" id="KW-1185">Reference proteome</keyword>
<feature type="region of interest" description="Disordered" evidence="1">
    <location>
        <begin position="72"/>
        <end position="94"/>
    </location>
</feature>
<feature type="region of interest" description="Disordered" evidence="1">
    <location>
        <begin position="33"/>
        <end position="59"/>
    </location>
</feature>
<organism evidence="2 4">
    <name type="scientific">Parascaris univalens</name>
    <name type="common">Nematode worm</name>
    <dbReference type="NCBI Taxonomy" id="6257"/>
    <lineage>
        <taxon>Eukaryota</taxon>
        <taxon>Metazoa</taxon>
        <taxon>Ecdysozoa</taxon>
        <taxon>Nematoda</taxon>
        <taxon>Chromadorea</taxon>
        <taxon>Rhabditida</taxon>
        <taxon>Spirurina</taxon>
        <taxon>Ascaridomorpha</taxon>
        <taxon>Ascaridoidea</taxon>
        <taxon>Ascarididae</taxon>
        <taxon>Parascaris</taxon>
    </lineage>
</organism>
<name>A0A915AXA5_PARUN</name>
<reference evidence="3 4" key="1">
    <citation type="submission" date="2022-11" db="UniProtKB">
        <authorList>
            <consortium name="WormBaseParasite"/>
        </authorList>
    </citation>
    <scope>IDENTIFICATION</scope>
</reference>
<dbReference type="Proteomes" id="UP000887569">
    <property type="component" value="Unplaced"/>
</dbReference>
<dbReference type="SUPFAM" id="SSF53254">
    <property type="entry name" value="Phosphoglycerate mutase-like"/>
    <property type="match status" value="1"/>
</dbReference>
<accession>A0A915AXA5</accession>
<evidence type="ECO:0000256" key="1">
    <source>
        <dbReference type="SAM" id="MobiDB-lite"/>
    </source>
</evidence>
<dbReference type="Gene3D" id="3.40.50.1240">
    <property type="entry name" value="Phosphoglycerate mutase-like"/>
    <property type="match status" value="1"/>
</dbReference>
<evidence type="ECO:0000313" key="2">
    <source>
        <dbReference type="Proteomes" id="UP000887569"/>
    </source>
</evidence>
<feature type="compositionally biased region" description="Low complexity" evidence="1">
    <location>
        <begin position="37"/>
        <end position="59"/>
    </location>
</feature>
<evidence type="ECO:0000313" key="3">
    <source>
        <dbReference type="WBParaSite" id="PgR019_g018_t03"/>
    </source>
</evidence>
<sequence length="405" mass="44756">CALSGYFVFQAVFLSDNMSFEFITARSNSPQIRRSTSKSAAISTSSSDASSSSVYSSTYSSTSSRLSYTTTASENTSKSSSPSSNPLTATSSSSHASDAVQVAVDEQQYYCKSPSINSPIDVTQRDEYDIFACNIISQMIGNLRLKQVRDQDARIVLIRRGESVSDVFPDWTKRAFNENGDYVPFDLNMPSTIRKRERIDDFLLDPPLTNIGAHFSRQLGLSMIHEVPTVIYTSPQLANIQTGRKLLEGIPVGVGWNIEPGLAGYYPAGADCPKFDVKLKKDTVLKVPYINSVLGKETLEEFHRRIAHVVSKLDFPLGESTIIVAEACVIDAIVQTFIRNGEGLTQKQRASLETRIPCLSMMHFDVKDNGKWRMSAASLPGLLSECAQMMSIPDVNFIVRPIFDY</sequence>